<feature type="transmembrane region" description="Helical" evidence="1">
    <location>
        <begin position="90"/>
        <end position="115"/>
    </location>
</feature>
<dbReference type="STRING" id="946078.GA0070622_4858"/>
<dbReference type="OrthoDB" id="3404060at2"/>
<accession>A0A1A9BFR5</accession>
<evidence type="ECO:0008006" key="4">
    <source>
        <dbReference type="Google" id="ProtNLM"/>
    </source>
</evidence>
<keyword evidence="1" id="KW-1133">Transmembrane helix</keyword>
<proteinExistence type="predicted"/>
<evidence type="ECO:0000313" key="3">
    <source>
        <dbReference type="Proteomes" id="UP000199558"/>
    </source>
</evidence>
<name>A0A1A9BFR5_9ACTN</name>
<dbReference type="EMBL" id="FLRH01000004">
    <property type="protein sequence ID" value="SBT67794.1"/>
    <property type="molecule type" value="Genomic_DNA"/>
</dbReference>
<feature type="transmembrane region" description="Helical" evidence="1">
    <location>
        <begin position="121"/>
        <end position="142"/>
    </location>
</feature>
<reference evidence="3" key="1">
    <citation type="submission" date="2016-06" db="EMBL/GenBank/DDBJ databases">
        <authorList>
            <person name="Varghese N."/>
            <person name="Submissions Spin"/>
        </authorList>
    </citation>
    <scope>NUCLEOTIDE SEQUENCE [LARGE SCALE GENOMIC DNA]</scope>
    <source>
        <strain evidence="3">DSM 45794</strain>
    </source>
</reference>
<keyword evidence="1" id="KW-0812">Transmembrane</keyword>
<protein>
    <recommendedName>
        <fullName evidence="4">Membrane protein YqaA, SNARE-associated domain</fullName>
    </recommendedName>
</protein>
<dbReference type="RefSeq" id="WP_091578940.1">
    <property type="nucleotide sequence ID" value="NZ_FLRH01000004.1"/>
</dbReference>
<keyword evidence="1" id="KW-0472">Membrane</keyword>
<dbReference type="AlphaFoldDB" id="A0A1A9BFR5"/>
<gene>
    <name evidence="2" type="ORF">GA0070622_4858</name>
</gene>
<organism evidence="2 3">
    <name type="scientific">Micromonospora sediminicola</name>
    <dbReference type="NCBI Taxonomy" id="946078"/>
    <lineage>
        <taxon>Bacteria</taxon>
        <taxon>Bacillati</taxon>
        <taxon>Actinomycetota</taxon>
        <taxon>Actinomycetes</taxon>
        <taxon>Micromonosporales</taxon>
        <taxon>Micromonosporaceae</taxon>
        <taxon>Micromonospora</taxon>
    </lineage>
</organism>
<evidence type="ECO:0000313" key="2">
    <source>
        <dbReference type="EMBL" id="SBT67794.1"/>
    </source>
</evidence>
<keyword evidence="3" id="KW-1185">Reference proteome</keyword>
<dbReference type="Proteomes" id="UP000199558">
    <property type="component" value="Unassembled WGS sequence"/>
</dbReference>
<evidence type="ECO:0000256" key="1">
    <source>
        <dbReference type="SAM" id="Phobius"/>
    </source>
</evidence>
<sequence length="146" mass="14964">MIAILAAAGVGIVSAVLPLVPIEPYLIASTAAGHGHPIPLGVAAAAGQTIGKVALFLASRGTVRSAWLRRKLASVRRTGRHRRPPPDRPWPAAALLAVSATTGLPPLLATTVYFGATAMRVTVFTAICLAGRAARFVAVAYLPGLA</sequence>